<evidence type="ECO:0000313" key="2">
    <source>
        <dbReference type="EMBL" id="KDN18747.1"/>
    </source>
</evidence>
<name>A0A066TYU9_9PSEU</name>
<dbReference type="RefSeq" id="WP_043786102.1">
    <property type="nucleotide sequence ID" value="NZ_JMQI01000062.1"/>
</dbReference>
<dbReference type="PIRSF" id="PIRSF017393">
    <property type="entry name" value="MTase_SAV2177"/>
    <property type="match status" value="1"/>
</dbReference>
<dbReference type="AlphaFoldDB" id="A0A066TYU9"/>
<accession>A0A066TYU9</accession>
<proteinExistence type="predicted"/>
<dbReference type="InterPro" id="IPR006764">
    <property type="entry name" value="SAM_dep_MeTrfase_SAV2177_type"/>
</dbReference>
<dbReference type="STRING" id="287986.DV20_29600"/>
<dbReference type="Proteomes" id="UP000027345">
    <property type="component" value="Unassembled WGS sequence"/>
</dbReference>
<protein>
    <recommendedName>
        <fullName evidence="4">S-adenosyl methyltransferase</fullName>
    </recommendedName>
</protein>
<gene>
    <name evidence="2" type="ORF">DV20_29600</name>
</gene>
<evidence type="ECO:0008006" key="4">
    <source>
        <dbReference type="Google" id="ProtNLM"/>
    </source>
</evidence>
<keyword evidence="3" id="KW-1185">Reference proteome</keyword>
<dbReference type="SUPFAM" id="SSF53335">
    <property type="entry name" value="S-adenosyl-L-methionine-dependent methyltransferases"/>
    <property type="match status" value="1"/>
</dbReference>
<sequence length="276" mass="30283">MTTQHREEEWVPPGIDTTKPSSSRTYDYLLGGAHNFQADRDAAEQAEKIMPGIRNVARLNRAFLGRVVRTLMDLGIRQFLDIGSGIPTVGNVHQIAGEIDPRCRVVYVDRDPIAVAHSKMLLRTSENATIAHADFTDPDGVFADPDVRRLDFGAPIGMLMVAMLHWIPDASDPHALLAEYRRRVPAGSYLAISHMVSDRDSDRINSAVGTFNLARGNDQATTRTYREVETMFGDFELIEPGLVGCALWRPGGPGDISDDPNANTQLYGGVARKVAG</sequence>
<evidence type="ECO:0000256" key="1">
    <source>
        <dbReference type="SAM" id="MobiDB-lite"/>
    </source>
</evidence>
<reference evidence="2 3" key="1">
    <citation type="submission" date="2014-05" db="EMBL/GenBank/DDBJ databases">
        <title>Draft genome sequence of Amycolatopsis rifamycinica DSM 46095.</title>
        <authorList>
            <person name="Lal R."/>
            <person name="Saxena A."/>
            <person name="Kumari R."/>
            <person name="Mukherjee U."/>
            <person name="Singh P."/>
            <person name="Sangwan N."/>
            <person name="Mahato N.K."/>
        </authorList>
    </citation>
    <scope>NUCLEOTIDE SEQUENCE [LARGE SCALE GENOMIC DNA]</scope>
    <source>
        <strain evidence="2 3">DSM 46095</strain>
    </source>
</reference>
<dbReference type="EMBL" id="JMQI01000062">
    <property type="protein sequence ID" value="KDN18747.1"/>
    <property type="molecule type" value="Genomic_DNA"/>
</dbReference>
<dbReference type="InterPro" id="IPR029063">
    <property type="entry name" value="SAM-dependent_MTases_sf"/>
</dbReference>
<evidence type="ECO:0000313" key="3">
    <source>
        <dbReference type="Proteomes" id="UP000027345"/>
    </source>
</evidence>
<organism evidence="2 3">
    <name type="scientific">Amycolatopsis rifamycinica</name>
    <dbReference type="NCBI Taxonomy" id="287986"/>
    <lineage>
        <taxon>Bacteria</taxon>
        <taxon>Bacillati</taxon>
        <taxon>Actinomycetota</taxon>
        <taxon>Actinomycetes</taxon>
        <taxon>Pseudonocardiales</taxon>
        <taxon>Pseudonocardiaceae</taxon>
        <taxon>Amycolatopsis</taxon>
    </lineage>
</organism>
<dbReference type="CDD" id="cd02440">
    <property type="entry name" value="AdoMet_MTases"/>
    <property type="match status" value="1"/>
</dbReference>
<dbReference type="OrthoDB" id="3516042at2"/>
<feature type="region of interest" description="Disordered" evidence="1">
    <location>
        <begin position="1"/>
        <end position="22"/>
    </location>
</feature>
<dbReference type="Gene3D" id="3.40.50.150">
    <property type="entry name" value="Vaccinia Virus protein VP39"/>
    <property type="match status" value="1"/>
</dbReference>
<dbReference type="Pfam" id="PF04672">
    <property type="entry name" value="Methyltransf_19"/>
    <property type="match status" value="1"/>
</dbReference>
<comment type="caution">
    <text evidence="2">The sequence shown here is derived from an EMBL/GenBank/DDBJ whole genome shotgun (WGS) entry which is preliminary data.</text>
</comment>
<dbReference type="eggNOG" id="COG2265">
    <property type="taxonomic scope" value="Bacteria"/>
</dbReference>